<accession>A0ABU6MK42</accession>
<dbReference type="PANTHER" id="PTHR36839">
    <property type="entry name" value="METALLO-BETA-LACTAMASE FAMILY PROTEIN (AFU_ORTHOLOGUE AFUA_5G12770)"/>
    <property type="match status" value="1"/>
</dbReference>
<proteinExistence type="predicted"/>
<evidence type="ECO:0000259" key="1">
    <source>
        <dbReference type="SMART" id="SM00849"/>
    </source>
</evidence>
<protein>
    <recommendedName>
        <fullName evidence="1">Metallo-beta-lactamase domain-containing protein</fullName>
    </recommendedName>
</protein>
<comment type="caution">
    <text evidence="2">The sequence shown here is derived from an EMBL/GenBank/DDBJ whole genome shotgun (WGS) entry which is preliminary data.</text>
</comment>
<dbReference type="InterPro" id="IPR036866">
    <property type="entry name" value="RibonucZ/Hydroxyglut_hydro"/>
</dbReference>
<name>A0ABU6MK42_9BACI</name>
<dbReference type="RefSeq" id="WP_066268268.1">
    <property type="nucleotide sequence ID" value="NZ_JARMAB010000025.1"/>
</dbReference>
<reference evidence="2 3" key="1">
    <citation type="submission" date="2023-03" db="EMBL/GenBank/DDBJ databases">
        <title>Bacillus Genome Sequencing.</title>
        <authorList>
            <person name="Dunlap C."/>
        </authorList>
    </citation>
    <scope>NUCLEOTIDE SEQUENCE [LARGE SCALE GENOMIC DNA]</scope>
    <source>
        <strain evidence="2 3">B-23453</strain>
    </source>
</reference>
<gene>
    <name evidence="2" type="ORF">P4T90_16555</name>
</gene>
<dbReference type="PANTHER" id="PTHR36839:SF1">
    <property type="entry name" value="METALLO-BETA-LACTAMASE FAMILY PROTEIN (AFU_ORTHOLOGUE AFUA_5G12770)"/>
    <property type="match status" value="1"/>
</dbReference>
<sequence>MNCFICKTCGVQYAKSETEPDRCVICSDERQYVHPSGQVWTTMESMRESREYKNEIVEDEKGLYSLTTKPSFAIGQTAFLVQSEGFNVLWDCITYLDDTTIDKVKELGGIQAIALSHPHYYSTQVEWAEVFDAPIYIHEDDKAWVTRPSDRIIYWSGDRLELEKGMILHRFGGHFKGGAVLEWKEGNDQKGVLLSGDIIQVVADRQWVSFMYSYPNLIPLQASKVQEIANAAGKLKFDRLYNAFHRIVQKDAGEAVQKSAERYVAALSGTLFHT</sequence>
<dbReference type="Proteomes" id="UP001341444">
    <property type="component" value="Unassembled WGS sequence"/>
</dbReference>
<dbReference type="SUPFAM" id="SSF56281">
    <property type="entry name" value="Metallo-hydrolase/oxidoreductase"/>
    <property type="match status" value="1"/>
</dbReference>
<dbReference type="InterPro" id="IPR001279">
    <property type="entry name" value="Metallo-B-lactamas"/>
</dbReference>
<organism evidence="2 3">
    <name type="scientific">Heyndrickxia acidicola</name>
    <dbReference type="NCBI Taxonomy" id="209389"/>
    <lineage>
        <taxon>Bacteria</taxon>
        <taxon>Bacillati</taxon>
        <taxon>Bacillota</taxon>
        <taxon>Bacilli</taxon>
        <taxon>Bacillales</taxon>
        <taxon>Bacillaceae</taxon>
        <taxon>Heyndrickxia</taxon>
    </lineage>
</organism>
<evidence type="ECO:0000313" key="3">
    <source>
        <dbReference type="Proteomes" id="UP001341444"/>
    </source>
</evidence>
<dbReference type="Gene3D" id="3.60.15.10">
    <property type="entry name" value="Ribonuclease Z/Hydroxyacylglutathione hydrolase-like"/>
    <property type="match status" value="1"/>
</dbReference>
<dbReference type="EMBL" id="JARMAB010000025">
    <property type="protein sequence ID" value="MED1204659.1"/>
    <property type="molecule type" value="Genomic_DNA"/>
</dbReference>
<keyword evidence="3" id="KW-1185">Reference proteome</keyword>
<dbReference type="SMART" id="SM00849">
    <property type="entry name" value="Lactamase_B"/>
    <property type="match status" value="1"/>
</dbReference>
<evidence type="ECO:0000313" key="2">
    <source>
        <dbReference type="EMBL" id="MED1204659.1"/>
    </source>
</evidence>
<feature type="domain" description="Metallo-beta-lactamase" evidence="1">
    <location>
        <begin position="75"/>
        <end position="245"/>
    </location>
</feature>